<dbReference type="InterPro" id="IPR009057">
    <property type="entry name" value="Homeodomain-like_sf"/>
</dbReference>
<dbReference type="PROSITE" id="PS50977">
    <property type="entry name" value="HTH_TETR_2"/>
    <property type="match status" value="1"/>
</dbReference>
<keyword evidence="7" id="KW-1185">Reference proteome</keyword>
<dbReference type="SUPFAM" id="SSF46689">
    <property type="entry name" value="Homeodomain-like"/>
    <property type="match status" value="1"/>
</dbReference>
<sequence length="197" mass="21754">MGRRGWRGLPPGDDAEARKRMVDAALRMIERHGLQRTTLSLVAADLGITRPTVYRQFATVDDLLAAAADVALAGWTARIAELTVGMADPVELLVEAVAHLIERLPSEPLLAQLLDTDRARAFSRAMVLPEAIGRSRSMLEHAQIDWAELGFTDAAMDDLVEYLLRMIQSMVLAPPHPPRSAADLRAYLRRWIAPVLS</sequence>
<keyword evidence="2 4" id="KW-0238">DNA-binding</keyword>
<keyword evidence="3" id="KW-0804">Transcription</keyword>
<dbReference type="InterPro" id="IPR001647">
    <property type="entry name" value="HTH_TetR"/>
</dbReference>
<dbReference type="RefSeq" id="WP_308478180.1">
    <property type="nucleotide sequence ID" value="NZ_OY726397.1"/>
</dbReference>
<dbReference type="InterPro" id="IPR050109">
    <property type="entry name" value="HTH-type_TetR-like_transc_reg"/>
</dbReference>
<feature type="domain" description="HTH tetR-type" evidence="5">
    <location>
        <begin position="15"/>
        <end position="75"/>
    </location>
</feature>
<evidence type="ECO:0000259" key="5">
    <source>
        <dbReference type="PROSITE" id="PS50977"/>
    </source>
</evidence>
<protein>
    <submittedName>
        <fullName evidence="6">Helix-turn-helix domain-containing protein</fullName>
    </submittedName>
</protein>
<keyword evidence="1" id="KW-0805">Transcription regulation</keyword>
<evidence type="ECO:0000313" key="7">
    <source>
        <dbReference type="Proteomes" id="UP001190465"/>
    </source>
</evidence>
<dbReference type="PANTHER" id="PTHR30055">
    <property type="entry name" value="HTH-TYPE TRANSCRIPTIONAL REGULATOR RUTR"/>
    <property type="match status" value="1"/>
</dbReference>
<dbReference type="Proteomes" id="UP001190465">
    <property type="component" value="Chromosome"/>
</dbReference>
<accession>A0ABM9LTT9</accession>
<evidence type="ECO:0000256" key="2">
    <source>
        <dbReference type="ARBA" id="ARBA00023125"/>
    </source>
</evidence>
<evidence type="ECO:0000256" key="3">
    <source>
        <dbReference type="ARBA" id="ARBA00023163"/>
    </source>
</evidence>
<reference evidence="6 7" key="1">
    <citation type="submission" date="2023-08" db="EMBL/GenBank/DDBJ databases">
        <authorList>
            <person name="Folkvardsen B D."/>
            <person name="Norman A."/>
        </authorList>
    </citation>
    <scope>NUCLEOTIDE SEQUENCE [LARGE SCALE GENOMIC DNA]</scope>
    <source>
        <strain evidence="6 7">Mu0053</strain>
    </source>
</reference>
<evidence type="ECO:0000256" key="4">
    <source>
        <dbReference type="PROSITE-ProRule" id="PRU00335"/>
    </source>
</evidence>
<dbReference type="PRINTS" id="PR00455">
    <property type="entry name" value="HTHTETR"/>
</dbReference>
<dbReference type="PANTHER" id="PTHR30055:SF234">
    <property type="entry name" value="HTH-TYPE TRANSCRIPTIONAL REGULATOR BETI"/>
    <property type="match status" value="1"/>
</dbReference>
<dbReference type="EMBL" id="OY726397">
    <property type="protein sequence ID" value="CAJ1504614.1"/>
    <property type="molecule type" value="Genomic_DNA"/>
</dbReference>
<proteinExistence type="predicted"/>
<feature type="DNA-binding region" description="H-T-H motif" evidence="4">
    <location>
        <begin position="38"/>
        <end position="57"/>
    </location>
</feature>
<dbReference type="Pfam" id="PF00440">
    <property type="entry name" value="TetR_N"/>
    <property type="match status" value="1"/>
</dbReference>
<gene>
    <name evidence="6" type="ORF">MU0053_002729</name>
</gene>
<name>A0ABM9LTT9_9MYCO</name>
<organism evidence="6 7">
    <name type="scientific">[Mycobacterium] burgundiense</name>
    <dbReference type="NCBI Taxonomy" id="3064286"/>
    <lineage>
        <taxon>Bacteria</taxon>
        <taxon>Bacillati</taxon>
        <taxon>Actinomycetota</taxon>
        <taxon>Actinomycetes</taxon>
        <taxon>Mycobacteriales</taxon>
        <taxon>Mycobacteriaceae</taxon>
        <taxon>Mycolicibacterium</taxon>
    </lineage>
</organism>
<evidence type="ECO:0000313" key="6">
    <source>
        <dbReference type="EMBL" id="CAJ1504614.1"/>
    </source>
</evidence>
<dbReference type="Gene3D" id="1.10.357.10">
    <property type="entry name" value="Tetracycline Repressor, domain 2"/>
    <property type="match status" value="1"/>
</dbReference>
<evidence type="ECO:0000256" key="1">
    <source>
        <dbReference type="ARBA" id="ARBA00023015"/>
    </source>
</evidence>